<accession>A0A0A1SVT7</accession>
<keyword evidence="5" id="KW-1185">Reference proteome</keyword>
<dbReference type="HOGENOM" id="CLU_1246122_0_0_1"/>
<dbReference type="OrthoDB" id="2593073at2759"/>
<evidence type="ECO:0008006" key="6">
    <source>
        <dbReference type="Google" id="ProtNLM"/>
    </source>
</evidence>
<evidence type="ECO:0000256" key="3">
    <source>
        <dbReference type="SAM" id="MobiDB-lite"/>
    </source>
</evidence>
<dbReference type="Proteomes" id="UP000039046">
    <property type="component" value="Unassembled WGS sequence"/>
</dbReference>
<name>A0A0A1SVT7_9HYPO</name>
<dbReference type="STRING" id="1531966.A0A0A1SVT7"/>
<feature type="region of interest" description="Disordered" evidence="3">
    <location>
        <begin position="71"/>
        <end position="125"/>
    </location>
</feature>
<dbReference type="GO" id="GO:0001228">
    <property type="term" value="F:DNA-binding transcription activator activity, RNA polymerase II-specific"/>
    <property type="evidence" value="ECO:0007669"/>
    <property type="project" value="TreeGrafter"/>
</dbReference>
<keyword evidence="2" id="KW-0539">Nucleus</keyword>
<dbReference type="Gene3D" id="1.20.5.170">
    <property type="match status" value="1"/>
</dbReference>
<gene>
    <name evidence="4" type="ORF">VHEMI02467</name>
</gene>
<dbReference type="PANTHER" id="PTHR40621">
    <property type="entry name" value="TRANSCRIPTION FACTOR KAPC-RELATED"/>
    <property type="match status" value="1"/>
</dbReference>
<protein>
    <recommendedName>
        <fullName evidence="6">BZIP domain-containing protein</fullName>
    </recommendedName>
</protein>
<dbReference type="GO" id="GO:0000976">
    <property type="term" value="F:transcription cis-regulatory region binding"/>
    <property type="evidence" value="ECO:0007669"/>
    <property type="project" value="InterPro"/>
</dbReference>
<dbReference type="InterPro" id="IPR050936">
    <property type="entry name" value="AP-1-like"/>
</dbReference>
<organism evidence="4 5">
    <name type="scientific">[Torrubiella] hemipterigena</name>
    <dbReference type="NCBI Taxonomy" id="1531966"/>
    <lineage>
        <taxon>Eukaryota</taxon>
        <taxon>Fungi</taxon>
        <taxon>Dikarya</taxon>
        <taxon>Ascomycota</taxon>
        <taxon>Pezizomycotina</taxon>
        <taxon>Sordariomycetes</taxon>
        <taxon>Hypocreomycetidae</taxon>
        <taxon>Hypocreales</taxon>
        <taxon>Clavicipitaceae</taxon>
        <taxon>Clavicipitaceae incertae sedis</taxon>
        <taxon>'Torrubiella' clade</taxon>
    </lineage>
</organism>
<dbReference type="EMBL" id="CDHN01000001">
    <property type="protein sequence ID" value="CEJ82401.1"/>
    <property type="molecule type" value="Genomic_DNA"/>
</dbReference>
<dbReference type="InterPro" id="IPR046347">
    <property type="entry name" value="bZIP_sf"/>
</dbReference>
<evidence type="ECO:0000313" key="4">
    <source>
        <dbReference type="EMBL" id="CEJ82401.1"/>
    </source>
</evidence>
<dbReference type="GO" id="GO:0090575">
    <property type="term" value="C:RNA polymerase II transcription regulator complex"/>
    <property type="evidence" value="ECO:0007669"/>
    <property type="project" value="TreeGrafter"/>
</dbReference>
<dbReference type="AlphaFoldDB" id="A0A0A1SVT7"/>
<sequence length="222" mass="25248">MSQPSHVTTDPFTELLYTMDFEQNTDQIVANIATDYEFNKVINSHPTHINVDEAWGLLYFNQPIENSISSNPDRETIGINASEASSPSLPLEATKSAKSSETKRPKRPGRYKNASPAVMNRRREQCREAQRKYRERRESRICQLETELKEVQLERDSLFASYFDLKMRYDTKLGQLIQIVSDVGLLSSSSDGLPVLLSKQTITEDVGEGMFLDYTCLPQTSL</sequence>
<comment type="subcellular location">
    <subcellularLocation>
        <location evidence="1">Nucleus</location>
    </subcellularLocation>
</comment>
<dbReference type="SUPFAM" id="SSF57959">
    <property type="entry name" value="Leucine zipper domain"/>
    <property type="match status" value="1"/>
</dbReference>
<reference evidence="4 5" key="1">
    <citation type="journal article" date="2015" name="Genome Announc.">
        <title>Draft Genome Sequence and Gene Annotation of the Entomopathogenic Fungus Verticillium hemipterigenum.</title>
        <authorList>
            <person name="Horn F."/>
            <person name="Habel A."/>
            <person name="Scharf D.H."/>
            <person name="Dworschak J."/>
            <person name="Brakhage A.A."/>
            <person name="Guthke R."/>
            <person name="Hertweck C."/>
            <person name="Linde J."/>
        </authorList>
    </citation>
    <scope>NUCLEOTIDE SEQUENCE [LARGE SCALE GENOMIC DNA]</scope>
</reference>
<evidence type="ECO:0000313" key="5">
    <source>
        <dbReference type="Proteomes" id="UP000039046"/>
    </source>
</evidence>
<evidence type="ECO:0000256" key="1">
    <source>
        <dbReference type="ARBA" id="ARBA00004123"/>
    </source>
</evidence>
<proteinExistence type="predicted"/>
<evidence type="ECO:0000256" key="2">
    <source>
        <dbReference type="ARBA" id="ARBA00023242"/>
    </source>
</evidence>
<dbReference type="CDD" id="cd14688">
    <property type="entry name" value="bZIP_YAP"/>
    <property type="match status" value="1"/>
</dbReference>
<dbReference type="PANTHER" id="PTHR40621:SF6">
    <property type="entry name" value="AP-1-LIKE TRANSCRIPTION FACTOR YAP1-RELATED"/>
    <property type="match status" value="1"/>
</dbReference>